<comment type="pathway">
    <text evidence="2">Lipid metabolism.</text>
</comment>
<evidence type="ECO:0000256" key="12">
    <source>
        <dbReference type="ARBA" id="ARBA00023315"/>
    </source>
</evidence>
<dbReference type="PANTHER" id="PTHR23063">
    <property type="entry name" value="PHOSPHOLIPID ACYLTRANSFERASE"/>
    <property type="match status" value="1"/>
</dbReference>
<evidence type="ECO:0000256" key="6">
    <source>
        <dbReference type="ARBA" id="ARBA00022692"/>
    </source>
</evidence>
<protein>
    <recommendedName>
        <fullName evidence="15">Phospholipid/glycerol acyltransferase domain-containing protein</fullName>
    </recommendedName>
</protein>
<keyword evidence="8" id="KW-0443">Lipid metabolism</keyword>
<evidence type="ECO:0000256" key="1">
    <source>
        <dbReference type="ARBA" id="ARBA00004370"/>
    </source>
</evidence>
<accession>A0A9D5CWD6</accession>
<keyword evidence="5" id="KW-0808">Transferase</keyword>
<organism evidence="16 17">
    <name type="scientific">Dioscorea zingiberensis</name>
    <dbReference type="NCBI Taxonomy" id="325984"/>
    <lineage>
        <taxon>Eukaryota</taxon>
        <taxon>Viridiplantae</taxon>
        <taxon>Streptophyta</taxon>
        <taxon>Embryophyta</taxon>
        <taxon>Tracheophyta</taxon>
        <taxon>Spermatophyta</taxon>
        <taxon>Magnoliopsida</taxon>
        <taxon>Liliopsida</taxon>
        <taxon>Dioscoreales</taxon>
        <taxon>Dioscoreaceae</taxon>
        <taxon>Dioscorea</taxon>
    </lineage>
</organism>
<comment type="caution">
    <text evidence="16">The sequence shown here is derived from an EMBL/GenBank/DDBJ whole genome shotgun (WGS) entry which is preliminary data.</text>
</comment>
<evidence type="ECO:0000256" key="8">
    <source>
        <dbReference type="ARBA" id="ARBA00023098"/>
    </source>
</evidence>
<evidence type="ECO:0000256" key="11">
    <source>
        <dbReference type="ARBA" id="ARBA00023264"/>
    </source>
</evidence>
<evidence type="ECO:0000256" key="14">
    <source>
        <dbReference type="SAM" id="Phobius"/>
    </source>
</evidence>
<evidence type="ECO:0000256" key="9">
    <source>
        <dbReference type="ARBA" id="ARBA00023136"/>
    </source>
</evidence>
<feature type="domain" description="Phospholipid/glycerol acyltransferase" evidence="15">
    <location>
        <begin position="164"/>
        <end position="279"/>
    </location>
</feature>
<keyword evidence="10" id="KW-0594">Phospholipid biosynthesis</keyword>
<proteinExistence type="inferred from homology"/>
<dbReference type="GO" id="GO:0071618">
    <property type="term" value="F:lysophosphatidylethanolamine acyltransferase activity"/>
    <property type="evidence" value="ECO:0007669"/>
    <property type="project" value="TreeGrafter"/>
</dbReference>
<dbReference type="InterPro" id="IPR002123">
    <property type="entry name" value="Plipid/glycerol_acylTrfase"/>
</dbReference>
<keyword evidence="7 14" id="KW-1133">Transmembrane helix</keyword>
<dbReference type="CDD" id="cd07991">
    <property type="entry name" value="LPLAT_LPCAT1-like"/>
    <property type="match status" value="1"/>
</dbReference>
<dbReference type="OrthoDB" id="272512at2759"/>
<dbReference type="GO" id="GO:0008374">
    <property type="term" value="F:O-acyltransferase activity"/>
    <property type="evidence" value="ECO:0007669"/>
    <property type="project" value="InterPro"/>
</dbReference>
<dbReference type="SMART" id="SM00563">
    <property type="entry name" value="PlsC"/>
    <property type="match status" value="1"/>
</dbReference>
<dbReference type="GO" id="GO:0016020">
    <property type="term" value="C:membrane"/>
    <property type="evidence" value="ECO:0007669"/>
    <property type="project" value="UniProtKB-SubCell"/>
</dbReference>
<dbReference type="EMBL" id="JAGGNH010000003">
    <property type="protein sequence ID" value="KAJ0979887.1"/>
    <property type="molecule type" value="Genomic_DNA"/>
</dbReference>
<evidence type="ECO:0000313" key="16">
    <source>
        <dbReference type="EMBL" id="KAJ0979887.1"/>
    </source>
</evidence>
<keyword evidence="6 14" id="KW-0812">Transmembrane</keyword>
<keyword evidence="11" id="KW-1208">Phospholipid metabolism</keyword>
<dbReference type="Pfam" id="PF01553">
    <property type="entry name" value="Acyltransferase"/>
    <property type="match status" value="1"/>
</dbReference>
<name>A0A9D5CWD6_9LILI</name>
<dbReference type="PANTHER" id="PTHR23063:SF54">
    <property type="entry name" value="LYSOPHOSPHOLIPID ACYLTRANSFERASE LPEAT1"/>
    <property type="match status" value="1"/>
</dbReference>
<sequence>MATQLKDLAGSDVSPLLRSESTAGAGSPEESVEEVERRYAPFVRRDAYLTMGRGPIPTVEKVLLGLALVTLVPIRLVVGILILVSYYLVCRFCTLFSDPNREEEEQEDYAHMGRWRREVVVQCGRLLSRAMLFNLGFYWISESRRSLWDEDDCRGLTEESERPGTIVSNHVSYLDILYHMSSSFPSFVAKRSVAKLPLVGLISKCLGCVFVQRESKTLGFKGVAGVVTERIQQAHQNKHAPMMMLFPEGTTTNGDFLLPFKTGAFLAKAPVRLMILKYPYSRFSPAWDSISGIRHIFLLLCQFVNYMEVIHLPVYHPSEEEKEDPKLYTNNVRKLMSTEGNLILSDLGLAEKHVYHSMLNACQALHSRSWIKPTSRYPLRCMDGKTRNVNNADGNNPIIFSNRKEKHAHRLFMSLNSKFGLMWCRLGPCLKSSNDSSGQSASSVFLQDMLVFIISMQSDGEESIILCSRV</sequence>
<evidence type="ECO:0000256" key="4">
    <source>
        <dbReference type="ARBA" id="ARBA00022516"/>
    </source>
</evidence>
<keyword evidence="4" id="KW-0444">Lipid biosynthesis</keyword>
<dbReference type="InterPro" id="IPR045252">
    <property type="entry name" value="LPCAT1-like"/>
</dbReference>
<comment type="subcellular location">
    <subcellularLocation>
        <location evidence="1">Membrane</location>
    </subcellularLocation>
</comment>
<dbReference type="SUPFAM" id="SSF69593">
    <property type="entry name" value="Glycerol-3-phosphate (1)-acyltransferase"/>
    <property type="match status" value="1"/>
</dbReference>
<reference evidence="16" key="2">
    <citation type="journal article" date="2022" name="Hortic Res">
        <title>The genome of Dioscorea zingiberensis sheds light on the biosynthesis, origin and evolution of the medicinally important diosgenin saponins.</title>
        <authorList>
            <person name="Li Y."/>
            <person name="Tan C."/>
            <person name="Li Z."/>
            <person name="Guo J."/>
            <person name="Li S."/>
            <person name="Chen X."/>
            <person name="Wang C."/>
            <person name="Dai X."/>
            <person name="Yang H."/>
            <person name="Song W."/>
            <person name="Hou L."/>
            <person name="Xu J."/>
            <person name="Tong Z."/>
            <person name="Xu A."/>
            <person name="Yuan X."/>
            <person name="Wang W."/>
            <person name="Yang Q."/>
            <person name="Chen L."/>
            <person name="Sun Z."/>
            <person name="Wang K."/>
            <person name="Pan B."/>
            <person name="Chen J."/>
            <person name="Bao Y."/>
            <person name="Liu F."/>
            <person name="Qi X."/>
            <person name="Gang D.R."/>
            <person name="Wen J."/>
            <person name="Li J."/>
        </authorList>
    </citation>
    <scope>NUCLEOTIDE SEQUENCE</scope>
    <source>
        <strain evidence="16">Dzin_1.0</strain>
    </source>
</reference>
<keyword evidence="9 14" id="KW-0472">Membrane</keyword>
<evidence type="ECO:0000313" key="17">
    <source>
        <dbReference type="Proteomes" id="UP001085076"/>
    </source>
</evidence>
<keyword evidence="12" id="KW-0012">Acyltransferase</keyword>
<evidence type="ECO:0000256" key="10">
    <source>
        <dbReference type="ARBA" id="ARBA00023209"/>
    </source>
</evidence>
<gene>
    <name evidence="16" type="ORF">J5N97_015361</name>
</gene>
<feature type="region of interest" description="Disordered" evidence="13">
    <location>
        <begin position="1"/>
        <end position="32"/>
    </location>
</feature>
<keyword evidence="17" id="KW-1185">Reference proteome</keyword>
<dbReference type="GO" id="GO:0005783">
    <property type="term" value="C:endoplasmic reticulum"/>
    <property type="evidence" value="ECO:0007669"/>
    <property type="project" value="TreeGrafter"/>
</dbReference>
<feature type="transmembrane region" description="Helical" evidence="14">
    <location>
        <begin position="62"/>
        <end position="89"/>
    </location>
</feature>
<evidence type="ECO:0000256" key="13">
    <source>
        <dbReference type="SAM" id="MobiDB-lite"/>
    </source>
</evidence>
<evidence type="ECO:0000256" key="7">
    <source>
        <dbReference type="ARBA" id="ARBA00022989"/>
    </source>
</evidence>
<dbReference type="AlphaFoldDB" id="A0A9D5CWD6"/>
<evidence type="ECO:0000256" key="5">
    <source>
        <dbReference type="ARBA" id="ARBA00022679"/>
    </source>
</evidence>
<dbReference type="Proteomes" id="UP001085076">
    <property type="component" value="Miscellaneous, Linkage group lg03"/>
</dbReference>
<evidence type="ECO:0000259" key="15">
    <source>
        <dbReference type="SMART" id="SM00563"/>
    </source>
</evidence>
<comment type="similarity">
    <text evidence="3">Belongs to the 1-acyl-sn-glycerol-3-phosphate acyltransferase family.</text>
</comment>
<reference evidence="16" key="1">
    <citation type="submission" date="2021-03" db="EMBL/GenBank/DDBJ databases">
        <authorList>
            <person name="Li Z."/>
            <person name="Yang C."/>
        </authorList>
    </citation>
    <scope>NUCLEOTIDE SEQUENCE</scope>
    <source>
        <strain evidence="16">Dzin_1.0</strain>
        <tissue evidence="16">Leaf</tissue>
    </source>
</reference>
<evidence type="ECO:0000256" key="3">
    <source>
        <dbReference type="ARBA" id="ARBA00008655"/>
    </source>
</evidence>
<evidence type="ECO:0000256" key="2">
    <source>
        <dbReference type="ARBA" id="ARBA00005189"/>
    </source>
</evidence>
<dbReference type="GO" id="GO:0008654">
    <property type="term" value="P:phospholipid biosynthetic process"/>
    <property type="evidence" value="ECO:0007669"/>
    <property type="project" value="UniProtKB-KW"/>
</dbReference>